<feature type="transmembrane region" description="Helical" evidence="1">
    <location>
        <begin position="285"/>
        <end position="306"/>
    </location>
</feature>
<evidence type="ECO:0000256" key="1">
    <source>
        <dbReference type="SAM" id="Phobius"/>
    </source>
</evidence>
<keyword evidence="1" id="KW-0472">Membrane</keyword>
<dbReference type="EMBL" id="JAKKPZ010000035">
    <property type="protein sequence ID" value="KAI1708502.1"/>
    <property type="molecule type" value="Genomic_DNA"/>
</dbReference>
<feature type="transmembrane region" description="Helical" evidence="1">
    <location>
        <begin position="352"/>
        <end position="376"/>
    </location>
</feature>
<feature type="transmembrane region" description="Helical" evidence="1">
    <location>
        <begin position="101"/>
        <end position="123"/>
    </location>
</feature>
<keyword evidence="4" id="KW-1185">Reference proteome</keyword>
<keyword evidence="1" id="KW-1133">Transmembrane helix</keyword>
<comment type="caution">
    <text evidence="3">The sequence shown here is derived from an EMBL/GenBank/DDBJ whole genome shotgun (WGS) entry which is preliminary data.</text>
</comment>
<feature type="transmembrane region" description="Helical" evidence="1">
    <location>
        <begin position="135"/>
        <end position="159"/>
    </location>
</feature>
<reference evidence="3" key="1">
    <citation type="submission" date="2022-01" db="EMBL/GenBank/DDBJ databases">
        <title>Genome Sequence Resource for Two Populations of Ditylenchus destructor, the Migratory Endoparasitic Phytonematode.</title>
        <authorList>
            <person name="Zhang H."/>
            <person name="Lin R."/>
            <person name="Xie B."/>
        </authorList>
    </citation>
    <scope>NUCLEOTIDE SEQUENCE</scope>
    <source>
        <strain evidence="3">BazhouSP</strain>
    </source>
</reference>
<feature type="transmembrane region" description="Helical" evidence="1">
    <location>
        <begin position="171"/>
        <end position="196"/>
    </location>
</feature>
<evidence type="ECO:0000313" key="3">
    <source>
        <dbReference type="EMBL" id="KAI1708502.1"/>
    </source>
</evidence>
<organism evidence="3 4">
    <name type="scientific">Ditylenchus destructor</name>
    <dbReference type="NCBI Taxonomy" id="166010"/>
    <lineage>
        <taxon>Eukaryota</taxon>
        <taxon>Metazoa</taxon>
        <taxon>Ecdysozoa</taxon>
        <taxon>Nematoda</taxon>
        <taxon>Chromadorea</taxon>
        <taxon>Rhabditida</taxon>
        <taxon>Tylenchina</taxon>
        <taxon>Tylenchomorpha</taxon>
        <taxon>Sphaerularioidea</taxon>
        <taxon>Anguinidae</taxon>
        <taxon>Anguininae</taxon>
        <taxon>Ditylenchus</taxon>
    </lineage>
</organism>
<sequence length="426" mass="48179">MEMKILIFLVIILSFNCEFSTEYPARYNPYRRRQSWAAAAVYLNYRMNNARRHDAMQREHYEAMPRHDRYDPAVCEFSNYTPMSAPQPAAYLTYLNFAEHLGFLIAGSFAVFCNFRLLYYALFKRKSQAISMSRSIYVLICSHTVLLFVSLPYTVLMAWKKPDDLNEYSAYAMYWTGLPANCFMAASSIPVFFLTLDRCLSVKLSAHYNESKRKRLFVASIVAVCVASTVATVTTLVELPLDLNQSEVSVGCNEICGEKWAKLAQTRGCASSVCLLIKFKAMPILGIKMVYTTLNLILSCYFFNLLRKQRNFKKNDRVIRATVISDICLNIIPTYFFVAYNVGSGGMAANVFGQYLGMFAAFDAAFCSFIFSLSFLRKSSNNGNVIHVQSTSNNSRSKSEPAINSSVSESKGYWNVENEILGNASI</sequence>
<protein>
    <submittedName>
        <fullName evidence="3">Uncharacterized protein</fullName>
    </submittedName>
</protein>
<feature type="signal peptide" evidence="2">
    <location>
        <begin position="1"/>
        <end position="21"/>
    </location>
</feature>
<dbReference type="SUPFAM" id="SSF81321">
    <property type="entry name" value="Family A G protein-coupled receptor-like"/>
    <property type="match status" value="1"/>
</dbReference>
<dbReference type="AlphaFoldDB" id="A0AAD4MYR9"/>
<feature type="transmembrane region" description="Helical" evidence="1">
    <location>
        <begin position="216"/>
        <end position="237"/>
    </location>
</feature>
<name>A0AAD4MYR9_9BILA</name>
<feature type="chain" id="PRO_5042192223" evidence="2">
    <location>
        <begin position="22"/>
        <end position="426"/>
    </location>
</feature>
<keyword evidence="1" id="KW-0812">Transmembrane</keyword>
<accession>A0AAD4MYR9</accession>
<evidence type="ECO:0000313" key="4">
    <source>
        <dbReference type="Proteomes" id="UP001201812"/>
    </source>
</evidence>
<dbReference type="Gene3D" id="1.20.1070.10">
    <property type="entry name" value="Rhodopsin 7-helix transmembrane proteins"/>
    <property type="match status" value="1"/>
</dbReference>
<keyword evidence="2" id="KW-0732">Signal</keyword>
<gene>
    <name evidence="3" type="ORF">DdX_11890</name>
</gene>
<evidence type="ECO:0000256" key="2">
    <source>
        <dbReference type="SAM" id="SignalP"/>
    </source>
</evidence>
<proteinExistence type="predicted"/>
<feature type="transmembrane region" description="Helical" evidence="1">
    <location>
        <begin position="318"/>
        <end position="340"/>
    </location>
</feature>
<dbReference type="Proteomes" id="UP001201812">
    <property type="component" value="Unassembled WGS sequence"/>
</dbReference>